<dbReference type="EMBL" id="MZGV01000096">
    <property type="protein sequence ID" value="OPJ56564.1"/>
    <property type="molecule type" value="Genomic_DNA"/>
</dbReference>
<keyword evidence="2" id="KW-1185">Reference proteome</keyword>
<comment type="caution">
    <text evidence="1">The sequence shown here is derived from an EMBL/GenBank/DDBJ whole genome shotgun (WGS) entry which is preliminary data.</text>
</comment>
<accession>A0A1V4I9K3</accession>
<proteinExistence type="predicted"/>
<dbReference type="RefSeq" id="WP_079428337.1">
    <property type="nucleotide sequence ID" value="NZ_MZGV01000096.1"/>
</dbReference>
<reference evidence="1 2" key="1">
    <citation type="submission" date="2017-03" db="EMBL/GenBank/DDBJ databases">
        <title>Genome sequence of Clostridium oryzae DSM 28571.</title>
        <authorList>
            <person name="Poehlein A."/>
            <person name="Daniel R."/>
        </authorList>
    </citation>
    <scope>NUCLEOTIDE SEQUENCE [LARGE SCALE GENOMIC DNA]</scope>
    <source>
        <strain evidence="1 2">DSM 28571</strain>
    </source>
</reference>
<sequence>MYVLKLKSIRVIAILPTWIKRLRQLANNYVEAVNKLISDLLRKQLIKIVAVLNPEGLLATYQIIESKEYFTLELDEGM</sequence>
<dbReference type="STRING" id="1450648.CLORY_42770"/>
<organism evidence="1 2">
    <name type="scientific">Clostridium oryzae</name>
    <dbReference type="NCBI Taxonomy" id="1450648"/>
    <lineage>
        <taxon>Bacteria</taxon>
        <taxon>Bacillati</taxon>
        <taxon>Bacillota</taxon>
        <taxon>Clostridia</taxon>
        <taxon>Eubacteriales</taxon>
        <taxon>Clostridiaceae</taxon>
        <taxon>Clostridium</taxon>
    </lineage>
</organism>
<evidence type="ECO:0000313" key="1">
    <source>
        <dbReference type="EMBL" id="OPJ56564.1"/>
    </source>
</evidence>
<name>A0A1V4I9K3_9CLOT</name>
<evidence type="ECO:0000313" key="2">
    <source>
        <dbReference type="Proteomes" id="UP000190080"/>
    </source>
</evidence>
<gene>
    <name evidence="1" type="ORF">CLORY_42770</name>
</gene>
<dbReference type="Proteomes" id="UP000190080">
    <property type="component" value="Unassembled WGS sequence"/>
</dbReference>
<dbReference type="AlphaFoldDB" id="A0A1V4I9K3"/>
<protein>
    <submittedName>
        <fullName evidence="1">Uncharacterized protein</fullName>
    </submittedName>
</protein>